<dbReference type="InterPro" id="IPR038144">
    <property type="entry name" value="IPI"/>
</dbReference>
<dbReference type="EMBL" id="UGGP01000001">
    <property type="protein sequence ID" value="STO08613.1"/>
    <property type="molecule type" value="Genomic_DNA"/>
</dbReference>
<evidence type="ECO:0000313" key="5">
    <source>
        <dbReference type="Proteomes" id="UP000254060"/>
    </source>
</evidence>
<feature type="chain" id="PRO_5016945824" evidence="2">
    <location>
        <begin position="22"/>
        <end position="270"/>
    </location>
</feature>
<dbReference type="InterPro" id="IPR020481">
    <property type="entry name" value="Intracell_prot_inh_BsuPI"/>
</dbReference>
<accession>A0A377FWC8</accession>
<evidence type="ECO:0000259" key="3">
    <source>
        <dbReference type="Pfam" id="PF12690"/>
    </source>
</evidence>
<dbReference type="STRING" id="1397694.GCA_000702585_02479"/>
<evidence type="ECO:0000256" key="2">
    <source>
        <dbReference type="SAM" id="SignalP"/>
    </source>
</evidence>
<dbReference type="RefSeq" id="WP_029335528.1">
    <property type="nucleotide sequence ID" value="NZ_UGGP01000001.1"/>
</dbReference>
<dbReference type="Gene3D" id="2.60.40.2360">
    <property type="entry name" value="Intracellular proteinase inhibitor BsuPI"/>
    <property type="match status" value="1"/>
</dbReference>
<feature type="region of interest" description="Disordered" evidence="1">
    <location>
        <begin position="160"/>
        <end position="193"/>
    </location>
</feature>
<feature type="compositionally biased region" description="Acidic residues" evidence="1">
    <location>
        <begin position="164"/>
        <end position="177"/>
    </location>
</feature>
<reference evidence="4 5" key="1">
    <citation type="submission" date="2018-06" db="EMBL/GenBank/DDBJ databases">
        <authorList>
            <consortium name="Pathogen Informatics"/>
            <person name="Doyle S."/>
        </authorList>
    </citation>
    <scope>NUCLEOTIDE SEQUENCE [LARGE SCALE GENOMIC DNA]</scope>
    <source>
        <strain evidence="4 5">NCTC13163</strain>
    </source>
</reference>
<dbReference type="Proteomes" id="UP000254060">
    <property type="component" value="Unassembled WGS sequence"/>
</dbReference>
<proteinExistence type="predicted"/>
<dbReference type="Pfam" id="PF12690">
    <property type="entry name" value="BsuPI"/>
    <property type="match status" value="1"/>
</dbReference>
<sequence length="270" mass="29008">MKKTWLLVAVAALLIVVAACGKEEENSSDVDGNTSAPPALLSLETDVSYDAASKQLSATVSMTNPNEEPVNVTFNSSQRFQLMVMNGETTVFDYGSEYMFTESIIEETWEPGETKVFDEVFPLALAAGNYTADFVSLAQVEGAPEMAVTDQVTFTVEAPATEAPTEEPSEEPAEEPSEQPSDQPAQTDGEFRDVSIKRNGTLIEVAGYTTIEEFEWSVSDGHTVFAQGASQPTAGGFTFGVLLDEEPTSGQSLFLELTPIGGDVASFRIQ</sequence>
<evidence type="ECO:0000256" key="1">
    <source>
        <dbReference type="SAM" id="MobiDB-lite"/>
    </source>
</evidence>
<feature type="domain" description="Intracellular proteinase inhibitor BsuPI" evidence="3">
    <location>
        <begin position="43"/>
        <end position="138"/>
    </location>
</feature>
<protein>
    <submittedName>
        <fullName evidence="4">Intracellular proteinase inhibitor</fullName>
    </submittedName>
</protein>
<keyword evidence="2" id="KW-0732">Signal</keyword>
<dbReference type="AlphaFoldDB" id="A0A377FWC8"/>
<dbReference type="OrthoDB" id="1357684at2"/>
<organism evidence="4 5">
    <name type="scientific">Exiguobacterium aurantiacum</name>
    <dbReference type="NCBI Taxonomy" id="33987"/>
    <lineage>
        <taxon>Bacteria</taxon>
        <taxon>Bacillati</taxon>
        <taxon>Bacillota</taxon>
        <taxon>Bacilli</taxon>
        <taxon>Bacillales</taxon>
        <taxon>Bacillales Family XII. Incertae Sedis</taxon>
        <taxon>Exiguobacterium</taxon>
    </lineage>
</organism>
<name>A0A377FWC8_9BACL</name>
<gene>
    <name evidence="4" type="ORF">NCTC13163_01986</name>
</gene>
<feature type="signal peptide" evidence="2">
    <location>
        <begin position="1"/>
        <end position="21"/>
    </location>
</feature>
<dbReference type="PROSITE" id="PS51257">
    <property type="entry name" value="PROKAR_LIPOPROTEIN"/>
    <property type="match status" value="1"/>
</dbReference>
<evidence type="ECO:0000313" key="4">
    <source>
        <dbReference type="EMBL" id="STO08613.1"/>
    </source>
</evidence>